<organism evidence="2 3">
    <name type="scientific">Dyella solisilvae</name>
    <dbReference type="NCBI Taxonomy" id="1920168"/>
    <lineage>
        <taxon>Bacteria</taxon>
        <taxon>Pseudomonadati</taxon>
        <taxon>Pseudomonadota</taxon>
        <taxon>Gammaproteobacteria</taxon>
        <taxon>Lysobacterales</taxon>
        <taxon>Rhodanobacteraceae</taxon>
        <taxon>Dyella</taxon>
    </lineage>
</organism>
<protein>
    <submittedName>
        <fullName evidence="2">Uncharacterized protein</fullName>
    </submittedName>
</protein>
<gene>
    <name evidence="2" type="ORF">DVT68_10560</name>
</gene>
<evidence type="ECO:0000256" key="1">
    <source>
        <dbReference type="SAM" id="MobiDB-lite"/>
    </source>
</evidence>
<keyword evidence="3" id="KW-1185">Reference proteome</keyword>
<comment type="caution">
    <text evidence="2">The sequence shown here is derived from an EMBL/GenBank/DDBJ whole genome shotgun (WGS) entry which is preliminary data.</text>
</comment>
<sequence length="293" mass="30369">MTVNLTSADKKTVYSVSVVPVESNVSYLVSGQNDFFSENDLSIERLANSRIPKTASNTFTDETESRVKTISSIVGSVVSAFGAAAAAAPGHEPAKVPATDQYTCSPVEEITVASSSSTASAPETWTGVTRVKDANNKEKDCMTVTIVKPSLTPNLVPISKLAAIMEHGDSDISKVWFVPACMTVEITIQQGDATSPNANNSVATGTMTLIDPDYVEPLPLPKKGHIAMHPICSADLVDTNTDKYQSTFDTITAIAAAVPAKSGNQTTSTTKAAAPAPAPAKPAPAAGAKAGSP</sequence>
<dbReference type="Proteomes" id="UP000254711">
    <property type="component" value="Unassembled WGS sequence"/>
</dbReference>
<name>A0A370K8G6_9GAMM</name>
<dbReference type="AlphaFoldDB" id="A0A370K8G6"/>
<dbReference type="RefSeq" id="WP_114825016.1">
    <property type="nucleotide sequence ID" value="NZ_QQSY01000002.1"/>
</dbReference>
<accession>A0A370K8G6</accession>
<feature type="region of interest" description="Disordered" evidence="1">
    <location>
        <begin position="260"/>
        <end position="293"/>
    </location>
</feature>
<dbReference type="EMBL" id="QQSY01000002">
    <property type="protein sequence ID" value="RDI98929.1"/>
    <property type="molecule type" value="Genomic_DNA"/>
</dbReference>
<evidence type="ECO:0000313" key="3">
    <source>
        <dbReference type="Proteomes" id="UP000254711"/>
    </source>
</evidence>
<evidence type="ECO:0000313" key="2">
    <source>
        <dbReference type="EMBL" id="RDI98929.1"/>
    </source>
</evidence>
<feature type="compositionally biased region" description="Low complexity" evidence="1">
    <location>
        <begin position="283"/>
        <end position="293"/>
    </location>
</feature>
<reference evidence="2 3" key="1">
    <citation type="submission" date="2018-07" db="EMBL/GenBank/DDBJ databases">
        <title>Dyella solisilvae sp. nov., isolated from the pine and broad-leaved mixed forest soil.</title>
        <authorList>
            <person name="Gao Z."/>
            <person name="Qiu L."/>
        </authorList>
    </citation>
    <scope>NUCLEOTIDE SEQUENCE [LARGE SCALE GENOMIC DNA]</scope>
    <source>
        <strain evidence="2 3">DHG54</strain>
    </source>
</reference>
<proteinExistence type="predicted"/>